<dbReference type="SMART" id="SM00630">
    <property type="entry name" value="Sema"/>
    <property type="match status" value="1"/>
</dbReference>
<evidence type="ECO:0000259" key="9">
    <source>
        <dbReference type="PROSITE" id="PS51004"/>
    </source>
</evidence>
<evidence type="ECO:0000259" key="8">
    <source>
        <dbReference type="PROSITE" id="PS50835"/>
    </source>
</evidence>
<feature type="domain" description="Ig-like" evidence="8">
    <location>
        <begin position="391"/>
        <end position="444"/>
    </location>
</feature>
<dbReference type="GO" id="GO:0005886">
    <property type="term" value="C:plasma membrane"/>
    <property type="evidence" value="ECO:0007669"/>
    <property type="project" value="TreeGrafter"/>
</dbReference>
<dbReference type="GO" id="GO:0000122">
    <property type="term" value="P:negative regulation of transcription by RNA polymerase II"/>
    <property type="evidence" value="ECO:0007669"/>
    <property type="project" value="TreeGrafter"/>
</dbReference>
<keyword evidence="4" id="KW-1015">Disulfide bond</keyword>
<dbReference type="InterPro" id="IPR036352">
    <property type="entry name" value="Semap_dom_sf"/>
</dbReference>
<evidence type="ECO:0000256" key="1">
    <source>
        <dbReference type="ARBA" id="ARBA00004370"/>
    </source>
</evidence>
<dbReference type="InterPro" id="IPR016201">
    <property type="entry name" value="PSI"/>
</dbReference>
<protein>
    <submittedName>
        <fullName evidence="10">Semaphorin-7A</fullName>
    </submittedName>
</protein>
<feature type="chain" id="PRO_5041292949" evidence="7">
    <location>
        <begin position="17"/>
        <end position="464"/>
    </location>
</feature>
<dbReference type="Gene3D" id="2.60.40.10">
    <property type="entry name" value="Immunoglobulins"/>
    <property type="match status" value="1"/>
</dbReference>
<dbReference type="SUPFAM" id="SSF101912">
    <property type="entry name" value="Sema domain"/>
    <property type="match status" value="1"/>
</dbReference>
<feature type="signal peptide" evidence="7">
    <location>
        <begin position="1"/>
        <end position="16"/>
    </location>
</feature>
<dbReference type="PROSITE" id="PS50835">
    <property type="entry name" value="IG_LIKE"/>
    <property type="match status" value="1"/>
</dbReference>
<dbReference type="InterPro" id="IPR036179">
    <property type="entry name" value="Ig-like_dom_sf"/>
</dbReference>
<evidence type="ECO:0000256" key="2">
    <source>
        <dbReference type="ARBA" id="ARBA00009492"/>
    </source>
</evidence>
<dbReference type="GO" id="GO:0045499">
    <property type="term" value="F:chemorepellent activity"/>
    <property type="evidence" value="ECO:0007669"/>
    <property type="project" value="TreeGrafter"/>
</dbReference>
<evidence type="ECO:0000313" key="11">
    <source>
        <dbReference type="Proteomes" id="UP001174136"/>
    </source>
</evidence>
<evidence type="ECO:0000256" key="6">
    <source>
        <dbReference type="PROSITE-ProRule" id="PRU00352"/>
    </source>
</evidence>
<dbReference type="GO" id="GO:0005615">
    <property type="term" value="C:extracellular space"/>
    <property type="evidence" value="ECO:0007669"/>
    <property type="project" value="TreeGrafter"/>
</dbReference>
<dbReference type="EMBL" id="JAOPHQ010005872">
    <property type="protein sequence ID" value="KAK0133744.1"/>
    <property type="molecule type" value="Genomic_DNA"/>
</dbReference>
<dbReference type="InterPro" id="IPR007110">
    <property type="entry name" value="Ig-like_dom"/>
</dbReference>
<comment type="caution">
    <text evidence="10">The sequence shown here is derived from an EMBL/GenBank/DDBJ whole genome shotgun (WGS) entry which is preliminary data.</text>
</comment>
<dbReference type="InterPro" id="IPR015943">
    <property type="entry name" value="WD40/YVTN_repeat-like_dom_sf"/>
</dbReference>
<dbReference type="InterPro" id="IPR027231">
    <property type="entry name" value="Semaphorin"/>
</dbReference>
<dbReference type="GO" id="GO:0030215">
    <property type="term" value="F:semaphorin receptor binding"/>
    <property type="evidence" value="ECO:0007669"/>
    <property type="project" value="InterPro"/>
</dbReference>
<dbReference type="PROSITE" id="PS51004">
    <property type="entry name" value="SEMA"/>
    <property type="match status" value="1"/>
</dbReference>
<dbReference type="PANTHER" id="PTHR11036">
    <property type="entry name" value="SEMAPHORIN"/>
    <property type="match status" value="1"/>
</dbReference>
<dbReference type="Gene3D" id="2.130.10.10">
    <property type="entry name" value="YVTN repeat-like/Quinoprotein amine dehydrogenase"/>
    <property type="match status" value="1"/>
</dbReference>
<comment type="subcellular location">
    <subcellularLocation>
        <location evidence="1">Membrane</location>
    </subcellularLocation>
</comment>
<dbReference type="SMART" id="SM00423">
    <property type="entry name" value="PSI"/>
    <property type="match status" value="1"/>
</dbReference>
<dbReference type="InterPro" id="IPR002165">
    <property type="entry name" value="Plexin_repeat"/>
</dbReference>
<dbReference type="InterPro" id="IPR013783">
    <property type="entry name" value="Ig-like_fold"/>
</dbReference>
<dbReference type="Pfam" id="PF01403">
    <property type="entry name" value="Sema"/>
    <property type="match status" value="1"/>
</dbReference>
<dbReference type="Proteomes" id="UP001174136">
    <property type="component" value="Unassembled WGS sequence"/>
</dbReference>
<sequence length="464" mass="52872">MRLQLLLLLFLTKVSTRSSTNPRLEFIHSVINTKTIRLPSRRVQLIENEENGVIVNTGQQLFSLDFSDFPKLKQVSVQHLGLVANGQDKVYAFFKEKHPAESLESDMWLPFVAQVCMADKGGNKNILEYRWTTHLKARLFCGDRASGQHYPELVDVSFLHKEDGALSAVYALFWNEWSMSAVCVYSIDDIEKVFKTSAFKANKAPVPDQRPGTCTYNSQTDKQMLTFMQKQPEVVDRVRSMNNAGPLLVSQHRYTHILLDTAHTHTLLYLSLVSGRVHKVLDNKTRAFIIAEYRPFTDKAHILDMILHKPTRKLYVSSSKEVVQVDVQSCEKYGPQCEDCVLARDPYCGWNGHQCVEATSETLQDVEKGDHTICLSSKEHKEPRSISAPLGFSVFMRCPVSSRHAEYTWHRPGNITTTCDVIEKSECNVLIERVVLEDGGVYRCMEEERGYKTNRRSFRTAGGK</sequence>
<dbReference type="Pfam" id="PF01437">
    <property type="entry name" value="PSI"/>
    <property type="match status" value="1"/>
</dbReference>
<dbReference type="InterPro" id="IPR001627">
    <property type="entry name" value="Semap_dom"/>
</dbReference>
<evidence type="ECO:0000256" key="5">
    <source>
        <dbReference type="ARBA" id="ARBA00023180"/>
    </source>
</evidence>
<evidence type="ECO:0000313" key="10">
    <source>
        <dbReference type="EMBL" id="KAK0133744.1"/>
    </source>
</evidence>
<reference evidence="10" key="1">
    <citation type="journal article" date="2023" name="Front. Mar. Sci.">
        <title>A new Merluccius polli reference genome to investigate the effects of global change in West African waters.</title>
        <authorList>
            <person name="Mateo J.L."/>
            <person name="Blanco-Fernandez C."/>
            <person name="Garcia-Vazquez E."/>
            <person name="Machado-Schiaffino G."/>
        </authorList>
    </citation>
    <scope>NUCLEOTIDE SEQUENCE</scope>
    <source>
        <strain evidence="10">C29</strain>
        <tissue evidence="10">Fin</tissue>
    </source>
</reference>
<keyword evidence="3" id="KW-0472">Membrane</keyword>
<dbReference type="PANTHER" id="PTHR11036:SF144">
    <property type="entry name" value="SEMAPHORIN-7A-LIKE"/>
    <property type="match status" value="1"/>
</dbReference>
<dbReference type="SUPFAM" id="SSF103575">
    <property type="entry name" value="Plexin repeat"/>
    <property type="match status" value="1"/>
</dbReference>
<proteinExistence type="inferred from homology"/>
<dbReference type="Gene3D" id="3.30.1680.10">
    <property type="entry name" value="ligand-binding face of the semaphorins, domain 2"/>
    <property type="match status" value="1"/>
</dbReference>
<dbReference type="SUPFAM" id="SSF48726">
    <property type="entry name" value="Immunoglobulin"/>
    <property type="match status" value="1"/>
</dbReference>
<accession>A0AA47M581</accession>
<evidence type="ECO:0000256" key="7">
    <source>
        <dbReference type="SAM" id="SignalP"/>
    </source>
</evidence>
<evidence type="ECO:0000256" key="3">
    <source>
        <dbReference type="ARBA" id="ARBA00023136"/>
    </source>
</evidence>
<keyword evidence="5" id="KW-0325">Glycoprotein</keyword>
<comment type="similarity">
    <text evidence="2">Belongs to the semaphorin family.</text>
</comment>
<feature type="domain" description="Sema" evidence="9">
    <location>
        <begin position="1"/>
        <end position="327"/>
    </location>
</feature>
<dbReference type="GO" id="GO:0007411">
    <property type="term" value="P:axon guidance"/>
    <property type="evidence" value="ECO:0007669"/>
    <property type="project" value="TreeGrafter"/>
</dbReference>
<keyword evidence="11" id="KW-1185">Reference proteome</keyword>
<comment type="caution">
    <text evidence="6">Lacks conserved residue(s) required for the propagation of feature annotation.</text>
</comment>
<name>A0AA47M581_MERPO</name>
<gene>
    <name evidence="10" type="primary">SEMA7A_2</name>
    <name evidence="10" type="ORF">N1851_030729</name>
</gene>
<dbReference type="GO" id="GO:0071526">
    <property type="term" value="P:semaphorin-plexin signaling pathway"/>
    <property type="evidence" value="ECO:0007669"/>
    <property type="project" value="TreeGrafter"/>
</dbReference>
<dbReference type="GO" id="GO:0001755">
    <property type="term" value="P:neural crest cell migration"/>
    <property type="evidence" value="ECO:0007669"/>
    <property type="project" value="TreeGrafter"/>
</dbReference>
<keyword evidence="7" id="KW-0732">Signal</keyword>
<dbReference type="GO" id="GO:0030335">
    <property type="term" value="P:positive regulation of cell migration"/>
    <property type="evidence" value="ECO:0007669"/>
    <property type="project" value="TreeGrafter"/>
</dbReference>
<organism evidence="10 11">
    <name type="scientific">Merluccius polli</name>
    <name type="common">Benguela hake</name>
    <name type="synonym">Merluccius cadenati</name>
    <dbReference type="NCBI Taxonomy" id="89951"/>
    <lineage>
        <taxon>Eukaryota</taxon>
        <taxon>Metazoa</taxon>
        <taxon>Chordata</taxon>
        <taxon>Craniata</taxon>
        <taxon>Vertebrata</taxon>
        <taxon>Euteleostomi</taxon>
        <taxon>Actinopterygii</taxon>
        <taxon>Neopterygii</taxon>
        <taxon>Teleostei</taxon>
        <taxon>Neoteleostei</taxon>
        <taxon>Acanthomorphata</taxon>
        <taxon>Zeiogadaria</taxon>
        <taxon>Gadariae</taxon>
        <taxon>Gadiformes</taxon>
        <taxon>Gadoidei</taxon>
        <taxon>Merlucciidae</taxon>
        <taxon>Merluccius</taxon>
    </lineage>
</organism>
<dbReference type="AlphaFoldDB" id="A0AA47M581"/>
<evidence type="ECO:0000256" key="4">
    <source>
        <dbReference type="ARBA" id="ARBA00023157"/>
    </source>
</evidence>
<dbReference type="GO" id="GO:0043931">
    <property type="term" value="P:ossification involved in bone maturation"/>
    <property type="evidence" value="ECO:0007669"/>
    <property type="project" value="TreeGrafter"/>
</dbReference>